<gene>
    <name evidence="1" type="ORF">PENTCL1PPCAC_4693</name>
</gene>
<dbReference type="AlphaFoldDB" id="A0AAV5SHH7"/>
<accession>A0AAV5SHH7</accession>
<dbReference type="EMBL" id="BTSX01000002">
    <property type="protein sequence ID" value="GMS82518.1"/>
    <property type="molecule type" value="Genomic_DNA"/>
</dbReference>
<comment type="caution">
    <text evidence="1">The sequence shown here is derived from an EMBL/GenBank/DDBJ whole genome shotgun (WGS) entry which is preliminary data.</text>
</comment>
<evidence type="ECO:0008006" key="3">
    <source>
        <dbReference type="Google" id="ProtNLM"/>
    </source>
</evidence>
<organism evidence="1 2">
    <name type="scientific">Pristionchus entomophagus</name>
    <dbReference type="NCBI Taxonomy" id="358040"/>
    <lineage>
        <taxon>Eukaryota</taxon>
        <taxon>Metazoa</taxon>
        <taxon>Ecdysozoa</taxon>
        <taxon>Nematoda</taxon>
        <taxon>Chromadorea</taxon>
        <taxon>Rhabditida</taxon>
        <taxon>Rhabditina</taxon>
        <taxon>Diplogasteromorpha</taxon>
        <taxon>Diplogasteroidea</taxon>
        <taxon>Neodiplogasteridae</taxon>
        <taxon>Pristionchus</taxon>
    </lineage>
</organism>
<dbReference type="Proteomes" id="UP001432027">
    <property type="component" value="Unassembled WGS sequence"/>
</dbReference>
<reference evidence="1" key="1">
    <citation type="submission" date="2023-10" db="EMBL/GenBank/DDBJ databases">
        <title>Genome assembly of Pristionchus species.</title>
        <authorList>
            <person name="Yoshida K."/>
            <person name="Sommer R.J."/>
        </authorList>
    </citation>
    <scope>NUCLEOTIDE SEQUENCE</scope>
    <source>
        <strain evidence="1">RS0144</strain>
    </source>
</reference>
<feature type="non-terminal residue" evidence="1">
    <location>
        <position position="1"/>
    </location>
</feature>
<evidence type="ECO:0000313" key="2">
    <source>
        <dbReference type="Proteomes" id="UP001432027"/>
    </source>
</evidence>
<sequence>CASCHLTLENNDFELGHCEVHRTCVSCTRTQVSYPRVGECPSARINCPSALASPRVRLHKTDNTYVDVEYSGNGLLLSCSAEGWTHTDSRGVEATNIKMAICFGTTYGHQTSPIQLNTTSASHTELYDAKQFVVKYGEGIVHDIKLERSRYVHSSR</sequence>
<name>A0AAV5SHH7_9BILA</name>
<keyword evidence="2" id="KW-1185">Reference proteome</keyword>
<proteinExistence type="predicted"/>
<evidence type="ECO:0000313" key="1">
    <source>
        <dbReference type="EMBL" id="GMS82518.1"/>
    </source>
</evidence>
<protein>
    <recommendedName>
        <fullName evidence="3">TNFR-Cys domain-containing protein</fullName>
    </recommendedName>
</protein>